<sequence>MENWGRSCRLGAADSRGPLQAKNRNEPPRCPEGPDACKFAQKSSSSPSESPYLTVLNEYFNTTTLTMLENMVKTRTVTALKVLNIYIREARIRCKKLVQESRLLQEEPFQVERESKCLLTYLNKTNDHFRRKHEELWEDYVQQLEAIGQRRQELASRFATQTADLQAQLFQRKKILYDLKQQLLAMRDISQLKKTQEMTLLELQTNIKKVESETTIKDQEAHFQFLKQKTLLEKQLSDLDKLQKGETKTRELKRKAKAWELIVQRGHRDVSLGFRKENQQQLERLYQLCQEFKQLADTTRQLNRQRQHRKEERWYQEGLTRGWQQLQARHNLLTRKWHIEVFHHEKFRKHRRPVNLNNLVTSLGESSQQIQGDLYQKQIDIFLQSWVTTLSVVLSHSGPISYETFIIMGIPRRPQQ</sequence>
<evidence type="ECO:0000256" key="2">
    <source>
        <dbReference type="SAM" id="MobiDB-lite"/>
    </source>
</evidence>
<keyword evidence="4" id="KW-1185">Reference proteome</keyword>
<dbReference type="Pfam" id="PF14988">
    <property type="entry name" value="DUF4515"/>
    <property type="match status" value="1"/>
</dbReference>
<accession>A0A1S3EX46</accession>
<dbReference type="OrthoDB" id="9625750at2759"/>
<keyword evidence="1" id="KW-0175">Coiled coil</keyword>
<dbReference type="PANTHER" id="PTHR14845:SF3">
    <property type="entry name" value="COILED-COIL DOMAIN CONTAINING 121, RETROGENE 1"/>
    <property type="match status" value="1"/>
</dbReference>
<feature type="domain" description="DUF4515" evidence="3">
    <location>
        <begin position="114"/>
        <end position="319"/>
    </location>
</feature>
<protein>
    <submittedName>
        <fullName evidence="5">Coiled-coil domain-containing protein 121</fullName>
    </submittedName>
</protein>
<evidence type="ECO:0000313" key="5">
    <source>
        <dbReference type="RefSeq" id="XP_012868983.1"/>
    </source>
</evidence>
<dbReference type="CTD" id="79635"/>
<evidence type="ECO:0000259" key="3">
    <source>
        <dbReference type="Pfam" id="PF14988"/>
    </source>
</evidence>
<dbReference type="AlphaFoldDB" id="A0A1S3EX46"/>
<dbReference type="InterPro" id="IPR032777">
    <property type="entry name" value="DUF4515"/>
</dbReference>
<dbReference type="KEGG" id="dord:105983583"/>
<proteinExistence type="predicted"/>
<dbReference type="RefSeq" id="XP_012868983.1">
    <property type="nucleotide sequence ID" value="XM_013013529.1"/>
</dbReference>
<feature type="region of interest" description="Disordered" evidence="2">
    <location>
        <begin position="1"/>
        <end position="50"/>
    </location>
</feature>
<evidence type="ECO:0000313" key="4">
    <source>
        <dbReference type="Proteomes" id="UP000081671"/>
    </source>
</evidence>
<dbReference type="Proteomes" id="UP000081671">
    <property type="component" value="Unplaced"/>
</dbReference>
<gene>
    <name evidence="5" type="primary">Ccdc121</name>
</gene>
<reference evidence="5" key="1">
    <citation type="submission" date="2025-08" db="UniProtKB">
        <authorList>
            <consortium name="RefSeq"/>
        </authorList>
    </citation>
    <scope>IDENTIFICATION</scope>
    <source>
        <tissue evidence="5">Kidney</tissue>
    </source>
</reference>
<dbReference type="InParanoid" id="A0A1S3EX46"/>
<organism evidence="4 5">
    <name type="scientific">Dipodomys ordii</name>
    <name type="common">Ord's kangaroo rat</name>
    <dbReference type="NCBI Taxonomy" id="10020"/>
    <lineage>
        <taxon>Eukaryota</taxon>
        <taxon>Metazoa</taxon>
        <taxon>Chordata</taxon>
        <taxon>Craniata</taxon>
        <taxon>Vertebrata</taxon>
        <taxon>Euteleostomi</taxon>
        <taxon>Mammalia</taxon>
        <taxon>Eutheria</taxon>
        <taxon>Euarchontoglires</taxon>
        <taxon>Glires</taxon>
        <taxon>Rodentia</taxon>
        <taxon>Castorimorpha</taxon>
        <taxon>Heteromyidae</taxon>
        <taxon>Dipodomyinae</taxon>
        <taxon>Dipodomys</taxon>
    </lineage>
</organism>
<name>A0A1S3EX46_DIPOR</name>
<dbReference type="GeneID" id="105983583"/>
<dbReference type="PANTHER" id="PTHR14845">
    <property type="entry name" value="COILED-COIL DOMAIN-CONTAINING 166"/>
    <property type="match status" value="1"/>
</dbReference>
<evidence type="ECO:0000256" key="1">
    <source>
        <dbReference type="ARBA" id="ARBA00023054"/>
    </source>
</evidence>